<reference evidence="2 3" key="1">
    <citation type="submission" date="2015-09" db="EMBL/GenBank/DDBJ databases">
        <title>Draft genome of a European isolate of the apple canker pathogen Neonectria ditissima.</title>
        <authorList>
            <person name="Gomez-Cortecero A."/>
            <person name="Harrison R.J."/>
            <person name="Armitage A.D."/>
        </authorList>
    </citation>
    <scope>NUCLEOTIDE SEQUENCE [LARGE SCALE GENOMIC DNA]</scope>
    <source>
        <strain evidence="2 3">R09/05</strain>
    </source>
</reference>
<gene>
    <name evidence="2" type="ORF">AK830_g6666</name>
</gene>
<dbReference type="AlphaFoldDB" id="A0A0P7AZK4"/>
<protein>
    <submittedName>
        <fullName evidence="2">Uncharacterized protein</fullName>
    </submittedName>
</protein>
<name>A0A0P7AZK4_9HYPO</name>
<dbReference type="EMBL" id="LKCW01000095">
    <property type="protein sequence ID" value="KPM39886.1"/>
    <property type="molecule type" value="Genomic_DNA"/>
</dbReference>
<feature type="compositionally biased region" description="Polar residues" evidence="1">
    <location>
        <begin position="123"/>
        <end position="141"/>
    </location>
</feature>
<feature type="region of interest" description="Disordered" evidence="1">
    <location>
        <begin position="76"/>
        <end position="171"/>
    </location>
</feature>
<keyword evidence="3" id="KW-1185">Reference proteome</keyword>
<evidence type="ECO:0000313" key="3">
    <source>
        <dbReference type="Proteomes" id="UP000050424"/>
    </source>
</evidence>
<comment type="caution">
    <text evidence="2">The sequence shown here is derived from an EMBL/GenBank/DDBJ whole genome shotgun (WGS) entry which is preliminary data.</text>
</comment>
<accession>A0A0P7AZK4</accession>
<organism evidence="2 3">
    <name type="scientific">Neonectria ditissima</name>
    <dbReference type="NCBI Taxonomy" id="78410"/>
    <lineage>
        <taxon>Eukaryota</taxon>
        <taxon>Fungi</taxon>
        <taxon>Dikarya</taxon>
        <taxon>Ascomycota</taxon>
        <taxon>Pezizomycotina</taxon>
        <taxon>Sordariomycetes</taxon>
        <taxon>Hypocreomycetidae</taxon>
        <taxon>Hypocreales</taxon>
        <taxon>Nectriaceae</taxon>
        <taxon>Neonectria</taxon>
    </lineage>
</organism>
<proteinExistence type="predicted"/>
<evidence type="ECO:0000256" key="1">
    <source>
        <dbReference type="SAM" id="MobiDB-lite"/>
    </source>
</evidence>
<dbReference type="Proteomes" id="UP000050424">
    <property type="component" value="Unassembled WGS sequence"/>
</dbReference>
<sequence length="280" mass="30223">MEAFPAGYCIWTTNQLQHSCSCPFHSPRDSIRRELRVCVGRHEETRVLHPKPRSPSHHGVVEKPGSFLHVQAWAVEGGAPPPSSRRLRHTPPKPHALSSFEIGTESRPGHPHTLTRARDRAGSAQTESRSSEPQACGSQGPWSHEPPAPTPTQTIGGRPPRATSHLGREHPAQPCCDMLAGAGVGAGASSTPTALACPPSPSPFARRSTADGAINAQVCATWPWGLDPPCPTAFLFANIRRELTQYEGEVVRNAVYIAIHIAIHIAMLRRLPKKLEAVVG</sequence>
<evidence type="ECO:0000313" key="2">
    <source>
        <dbReference type="EMBL" id="KPM39886.1"/>
    </source>
</evidence>